<feature type="compositionally biased region" description="Low complexity" evidence="1">
    <location>
        <begin position="20"/>
        <end position="51"/>
    </location>
</feature>
<sequence length="175" mass="18560">MLRKALSLTAITACCLTACGESSESPQPPTSSTSSTSSEASEASESAGASGCPEKLSLAPLPVWARMGFQPPDQPMPYVVGDRGDIAAVVFGDPLLAPPDKERSNKILWVSRVPQRPGDPLKIEARLDDSGGPVTREVPGGPGPSGIDMPKAGCWHLTLRWSGHVDRLDLRYVRQ</sequence>
<evidence type="ECO:0000313" key="2">
    <source>
        <dbReference type="EMBL" id="MFG1711053.1"/>
    </source>
</evidence>
<evidence type="ECO:0000313" key="3">
    <source>
        <dbReference type="Proteomes" id="UP001603978"/>
    </source>
</evidence>
<name>A0ABW7AYE4_9ACTN</name>
<reference evidence="2 3" key="1">
    <citation type="submission" date="2024-10" db="EMBL/GenBank/DDBJ databases">
        <authorList>
            <person name="Topkara A.R."/>
            <person name="Saygin H."/>
        </authorList>
    </citation>
    <scope>NUCLEOTIDE SEQUENCE [LARGE SCALE GENOMIC DNA]</scope>
    <source>
        <strain evidence="2 3">M3C6</strain>
    </source>
</reference>
<feature type="region of interest" description="Disordered" evidence="1">
    <location>
        <begin position="128"/>
        <end position="149"/>
    </location>
</feature>
<proteinExistence type="predicted"/>
<organism evidence="2 3">
    <name type="scientific">Nonomuraea marmarensis</name>
    <dbReference type="NCBI Taxonomy" id="3351344"/>
    <lineage>
        <taxon>Bacteria</taxon>
        <taxon>Bacillati</taxon>
        <taxon>Actinomycetota</taxon>
        <taxon>Actinomycetes</taxon>
        <taxon>Streptosporangiales</taxon>
        <taxon>Streptosporangiaceae</taxon>
        <taxon>Nonomuraea</taxon>
    </lineage>
</organism>
<dbReference type="EMBL" id="JBICRM010000066">
    <property type="protein sequence ID" value="MFG1711053.1"/>
    <property type="molecule type" value="Genomic_DNA"/>
</dbReference>
<keyword evidence="3" id="KW-1185">Reference proteome</keyword>
<feature type="region of interest" description="Disordered" evidence="1">
    <location>
        <begin position="20"/>
        <end position="54"/>
    </location>
</feature>
<evidence type="ECO:0008006" key="4">
    <source>
        <dbReference type="Google" id="ProtNLM"/>
    </source>
</evidence>
<comment type="caution">
    <text evidence="2">The sequence shown here is derived from an EMBL/GenBank/DDBJ whole genome shotgun (WGS) entry which is preliminary data.</text>
</comment>
<dbReference type="Proteomes" id="UP001603978">
    <property type="component" value="Unassembled WGS sequence"/>
</dbReference>
<accession>A0ABW7AYE4</accession>
<gene>
    <name evidence="2" type="ORF">ACFLIM_48640</name>
</gene>
<protein>
    <recommendedName>
        <fullName evidence="4">Lipoprotein</fullName>
    </recommendedName>
</protein>
<evidence type="ECO:0000256" key="1">
    <source>
        <dbReference type="SAM" id="MobiDB-lite"/>
    </source>
</evidence>
<dbReference type="RefSeq" id="WP_393177457.1">
    <property type="nucleotide sequence ID" value="NZ_JBICRM010000066.1"/>
</dbReference>